<evidence type="ECO:0000256" key="3">
    <source>
        <dbReference type="ARBA" id="ARBA00022679"/>
    </source>
</evidence>
<dbReference type="Gene3D" id="3.80.10.10">
    <property type="entry name" value="Ribonuclease Inhibitor"/>
    <property type="match status" value="1"/>
</dbReference>
<dbReference type="Gene3D" id="3.30.559.10">
    <property type="entry name" value="Chloramphenicol acetyltransferase-like domain"/>
    <property type="match status" value="2"/>
</dbReference>
<dbReference type="PANTHER" id="PTHR31623:SF23">
    <property type="entry name" value="ACETYL-COA-BENZYLALCOHOL ACETYLTRANSFERASE-LIKE"/>
    <property type="match status" value="1"/>
</dbReference>
<evidence type="ECO:0000256" key="5">
    <source>
        <dbReference type="ARBA" id="ARBA00023315"/>
    </source>
</evidence>
<evidence type="ECO:0000256" key="1">
    <source>
        <dbReference type="ARBA" id="ARBA00009861"/>
    </source>
</evidence>
<dbReference type="Proteomes" id="UP001152561">
    <property type="component" value="Unassembled WGS sequence"/>
</dbReference>
<evidence type="ECO:0000313" key="7">
    <source>
        <dbReference type="EMBL" id="KAJ8539687.1"/>
    </source>
</evidence>
<dbReference type="SUPFAM" id="SSF52058">
    <property type="entry name" value="L domain-like"/>
    <property type="match status" value="1"/>
</dbReference>
<keyword evidence="2" id="KW-0433">Leucine-rich repeat</keyword>
<feature type="domain" description="C-JID" evidence="6">
    <location>
        <begin position="667"/>
        <end position="795"/>
    </location>
</feature>
<dbReference type="InterPro" id="IPR032675">
    <property type="entry name" value="LRR_dom_sf"/>
</dbReference>
<evidence type="ECO:0000313" key="8">
    <source>
        <dbReference type="Proteomes" id="UP001152561"/>
    </source>
</evidence>
<proteinExistence type="inferred from homology"/>
<comment type="similarity">
    <text evidence="1">Belongs to the plant acyltransferase family.</text>
</comment>
<dbReference type="InterPro" id="IPR023213">
    <property type="entry name" value="CAT-like_dom_sf"/>
</dbReference>
<dbReference type="PANTHER" id="PTHR31623">
    <property type="entry name" value="F21J9.9"/>
    <property type="match status" value="1"/>
</dbReference>
<dbReference type="InterPro" id="IPR045344">
    <property type="entry name" value="C-JID"/>
</dbReference>
<dbReference type="Pfam" id="PF20160">
    <property type="entry name" value="C-JID"/>
    <property type="match status" value="1"/>
</dbReference>
<gene>
    <name evidence="7" type="ORF">K7X08_013939</name>
</gene>
<dbReference type="GO" id="GO:0016746">
    <property type="term" value="F:acyltransferase activity"/>
    <property type="evidence" value="ECO:0007669"/>
    <property type="project" value="UniProtKB-KW"/>
</dbReference>
<evidence type="ECO:0000256" key="2">
    <source>
        <dbReference type="ARBA" id="ARBA00022614"/>
    </source>
</evidence>
<dbReference type="OrthoDB" id="444127at2759"/>
<sequence>MVQQLEESLSRILTHVYPAAGRFDEKNCTIICQDQGVQLIKAKVNRRMDDEFLQQAHNNLDLALEFWPQGIKDVDATNLLATPIMFVQIAIFQCGGIALSTSAAHPAMDGWTNFTFIYEWSKVCKLGIPAEKINFMSFDMANIFGPRDITKIFEASAIFAGKRSKLVAKRFVMDEVSVSKLRDKLINCNDSGALCFKPSRVEIITAILWRAQLRASQAITGEIKPSVMSFPLSLRGKLKYPEAANPFGNFIIEVPIAYEPKGTNMELQDFIILIREIVQKTVDYCGEASADDVVALVANLYNKSYGGTEWGASDDVEEFTCSSLSRFHMQEADFGWGNPNLMHFGSRHHQVFWLYSAQCGYHLQNFKDEADCIKKLVDDIFPKSLQVISPFPESLVDYLIEKSLLSNIHNSIVMHNMIREMGANVIREEYANSRIWLPEEVGDLFKGKLITEKVECLCIPEGYNFEDDPVNYSNIFKRMQSLQVLIINDETFSSDCAITYLPPRLLFIMWPKYPSNSLPESFEPSELIMLHLESSRLVELFPISKKLTNLKHLDLSFSHVILGGLPEDLGSLQSLKWLDNLNELRGELPPNLKDLAADYHLALKSIRGLVIKCLNLRLLSISWYGHEKSKYGTATTCQVNALKFIQHFLRTCIQCDFHRRDYFLIFFPEVKIPELFKDQIVNQKVISIDLNPSWYTEKFMGFSICYCESEPSVSLVATLVCKSDPERKHSLKCDIYGYGLDLFSGMIFIYIPFKTLWHASDNEEGKNPNDYYLFEVSTMIKEESCWGIRLEYENKDRKQRATQTQSPELFPVPQKDNAVTTEIGCSMVLEQPEPSHTSSWQASADHYIAPDRRLHWGNENKDIEVDQAAMAVQKEHECQNVELTRGWPKEKIEMKALKLRDKLFVFQGIWQKRRKLKDSFKRTQLR</sequence>
<keyword evidence="4" id="KW-0677">Repeat</keyword>
<comment type="caution">
    <text evidence="7">The sequence shown here is derived from an EMBL/GenBank/DDBJ whole genome shotgun (WGS) entry which is preliminary data.</text>
</comment>
<evidence type="ECO:0000259" key="6">
    <source>
        <dbReference type="Pfam" id="PF20160"/>
    </source>
</evidence>
<name>A0A9Q1LL70_9SOLA</name>
<dbReference type="AlphaFoldDB" id="A0A9Q1LL70"/>
<dbReference type="EMBL" id="JAJAGQ010000016">
    <property type="protein sequence ID" value="KAJ8539687.1"/>
    <property type="molecule type" value="Genomic_DNA"/>
</dbReference>
<evidence type="ECO:0000256" key="4">
    <source>
        <dbReference type="ARBA" id="ARBA00022737"/>
    </source>
</evidence>
<organism evidence="7 8">
    <name type="scientific">Anisodus acutangulus</name>
    <dbReference type="NCBI Taxonomy" id="402998"/>
    <lineage>
        <taxon>Eukaryota</taxon>
        <taxon>Viridiplantae</taxon>
        <taxon>Streptophyta</taxon>
        <taxon>Embryophyta</taxon>
        <taxon>Tracheophyta</taxon>
        <taxon>Spermatophyta</taxon>
        <taxon>Magnoliopsida</taxon>
        <taxon>eudicotyledons</taxon>
        <taxon>Gunneridae</taxon>
        <taxon>Pentapetalae</taxon>
        <taxon>asterids</taxon>
        <taxon>lamiids</taxon>
        <taxon>Solanales</taxon>
        <taxon>Solanaceae</taxon>
        <taxon>Solanoideae</taxon>
        <taxon>Hyoscyameae</taxon>
        <taxon>Anisodus</taxon>
    </lineage>
</organism>
<reference evidence="8" key="1">
    <citation type="journal article" date="2023" name="Proc. Natl. Acad. Sci. U.S.A.">
        <title>Genomic and structural basis for evolution of tropane alkaloid biosynthesis.</title>
        <authorList>
            <person name="Wanga Y.-J."/>
            <person name="Taina T."/>
            <person name="Yua J.-Y."/>
            <person name="Lia J."/>
            <person name="Xua B."/>
            <person name="Chenc J."/>
            <person name="D'Auriad J.C."/>
            <person name="Huanga J.-P."/>
            <person name="Huanga S.-X."/>
        </authorList>
    </citation>
    <scope>NUCLEOTIDE SEQUENCE [LARGE SCALE GENOMIC DNA]</scope>
    <source>
        <strain evidence="8">cv. KIB-2019</strain>
    </source>
</reference>
<keyword evidence="8" id="KW-1185">Reference proteome</keyword>
<keyword evidence="3" id="KW-0808">Transferase</keyword>
<keyword evidence="5" id="KW-0012">Acyltransferase</keyword>
<accession>A0A9Q1LL70</accession>
<protein>
    <recommendedName>
        <fullName evidence="6">C-JID domain-containing protein</fullName>
    </recommendedName>
</protein>
<dbReference type="Pfam" id="PF02458">
    <property type="entry name" value="Transferase"/>
    <property type="match status" value="1"/>
</dbReference>